<keyword evidence="3" id="KW-0378">Hydrolase</keyword>
<accession>A0A916VHP8</accession>
<feature type="domain" description="Acyl-ACP thioesterase N-terminal hotdog" evidence="8">
    <location>
        <begin position="3"/>
        <end position="125"/>
    </location>
</feature>
<keyword evidence="5" id="KW-0809">Transit peptide</keyword>
<evidence type="ECO:0000256" key="6">
    <source>
        <dbReference type="ARBA" id="ARBA00023098"/>
    </source>
</evidence>
<dbReference type="Proteomes" id="UP000677218">
    <property type="component" value="Unassembled WGS sequence"/>
</dbReference>
<dbReference type="InterPro" id="IPR029069">
    <property type="entry name" value="HotDog_dom_sf"/>
</dbReference>
<name>A0A916VHP8_9LACO</name>
<dbReference type="PANTHER" id="PTHR31727:SF6">
    <property type="entry name" value="OLEOYL-ACYL CARRIER PROTEIN THIOESTERASE 1, CHLOROPLASTIC"/>
    <property type="match status" value="1"/>
</dbReference>
<reference evidence="10" key="1">
    <citation type="submission" date="2020-08" db="EMBL/GenBank/DDBJ databases">
        <title>Taxonomic study for Lactobacillus species isolated from hardwood bark.</title>
        <authorList>
            <person name="Tohno M."/>
            <person name="Tanizawa Y."/>
        </authorList>
    </citation>
    <scope>NUCLEOTIDE SEQUENCE</scope>
    <source>
        <strain evidence="10">B40</strain>
    </source>
</reference>
<dbReference type="PANTHER" id="PTHR31727">
    <property type="entry name" value="OLEOYL-ACYL CARRIER PROTEIN THIOESTERASE 1, CHLOROPLASTIC"/>
    <property type="match status" value="1"/>
</dbReference>
<protein>
    <submittedName>
        <fullName evidence="10">Acyl-ACP thioesterase</fullName>
    </submittedName>
</protein>
<dbReference type="GO" id="GO:0016297">
    <property type="term" value="F:fatty acyl-[ACP] hydrolase activity"/>
    <property type="evidence" value="ECO:0007669"/>
    <property type="project" value="InterPro"/>
</dbReference>
<dbReference type="EMBL" id="BMAY01000008">
    <property type="protein sequence ID" value="GFZ27301.1"/>
    <property type="molecule type" value="Genomic_DNA"/>
</dbReference>
<keyword evidence="6" id="KW-0443">Lipid metabolism</keyword>
<dbReference type="InterPro" id="IPR045023">
    <property type="entry name" value="FATA/B"/>
</dbReference>
<dbReference type="InterPro" id="IPR002864">
    <property type="entry name" value="Acyl-ACP_thioesterase_NHD"/>
</dbReference>
<dbReference type="InterPro" id="IPR049427">
    <property type="entry name" value="Acyl-ACP_TE_C"/>
</dbReference>
<evidence type="ECO:0000256" key="7">
    <source>
        <dbReference type="ARBA" id="ARBA00023160"/>
    </source>
</evidence>
<dbReference type="SUPFAM" id="SSF54637">
    <property type="entry name" value="Thioesterase/thiol ester dehydrase-isomerase"/>
    <property type="match status" value="2"/>
</dbReference>
<evidence type="ECO:0000259" key="9">
    <source>
        <dbReference type="Pfam" id="PF20791"/>
    </source>
</evidence>
<proteinExistence type="inferred from homology"/>
<dbReference type="RefSeq" id="WP_246487333.1">
    <property type="nucleotide sequence ID" value="NZ_BMAY01000008.1"/>
</dbReference>
<evidence type="ECO:0000256" key="5">
    <source>
        <dbReference type="ARBA" id="ARBA00022946"/>
    </source>
</evidence>
<keyword evidence="4" id="KW-0276">Fatty acid metabolism</keyword>
<dbReference type="Pfam" id="PF01643">
    <property type="entry name" value="Acyl-ACP_TE"/>
    <property type="match status" value="1"/>
</dbReference>
<comment type="caution">
    <text evidence="10">The sequence shown here is derived from an EMBL/GenBank/DDBJ whole genome shotgun (WGS) entry which is preliminary data.</text>
</comment>
<dbReference type="Gene3D" id="3.10.129.10">
    <property type="entry name" value="Hotdog Thioesterase"/>
    <property type="match status" value="1"/>
</dbReference>
<comment type="similarity">
    <text evidence="1">Belongs to the acyl-ACP thioesterase family.</text>
</comment>
<dbReference type="GO" id="GO:0000036">
    <property type="term" value="F:acyl carrier activity"/>
    <property type="evidence" value="ECO:0007669"/>
    <property type="project" value="TreeGrafter"/>
</dbReference>
<evidence type="ECO:0000313" key="10">
    <source>
        <dbReference type="EMBL" id="GFZ27301.1"/>
    </source>
</evidence>
<keyword evidence="7" id="KW-0275">Fatty acid biosynthesis</keyword>
<evidence type="ECO:0000256" key="3">
    <source>
        <dbReference type="ARBA" id="ARBA00022801"/>
    </source>
</evidence>
<dbReference type="Pfam" id="PF20791">
    <property type="entry name" value="Acyl-ACP_TE_C"/>
    <property type="match status" value="1"/>
</dbReference>
<evidence type="ECO:0000256" key="1">
    <source>
        <dbReference type="ARBA" id="ARBA00006500"/>
    </source>
</evidence>
<evidence type="ECO:0000313" key="11">
    <source>
        <dbReference type="Proteomes" id="UP000677218"/>
    </source>
</evidence>
<organism evidence="10 11">
    <name type="scientific">Lactobacillus corticis</name>
    <dbReference type="NCBI Taxonomy" id="2201249"/>
    <lineage>
        <taxon>Bacteria</taxon>
        <taxon>Bacillati</taxon>
        <taxon>Bacillota</taxon>
        <taxon>Bacilli</taxon>
        <taxon>Lactobacillales</taxon>
        <taxon>Lactobacillaceae</taxon>
        <taxon>Lactobacillus</taxon>
    </lineage>
</organism>
<evidence type="ECO:0000256" key="4">
    <source>
        <dbReference type="ARBA" id="ARBA00022832"/>
    </source>
</evidence>
<dbReference type="AlphaFoldDB" id="A0A916VHP8"/>
<feature type="domain" description="Acyl-ACP thioesterase-like C-terminal" evidence="9">
    <location>
        <begin position="155"/>
        <end position="240"/>
    </location>
</feature>
<keyword evidence="2" id="KW-0444">Lipid biosynthesis</keyword>
<evidence type="ECO:0000259" key="8">
    <source>
        <dbReference type="Pfam" id="PF01643"/>
    </source>
</evidence>
<gene>
    <name evidence="10" type="primary">fatA</name>
    <name evidence="10" type="ORF">LCB40_11810</name>
</gene>
<sequence>MDKIYREQQKIEYYQCDENQRLKLTSLIDLMMVTSEHQLAAWGAGADELVKQGKGWVVTQYHFDIAHLPTVGQTVTFQTEAAGYNRFFSYRNFTVTDAAGQELVKVTSRWVLFDLAKRKLLPSDEKLMEQIGVAKLPKMPRFPRLRPLDQYPVTGDYQVRYDDLDSNHHLTNSHYFSWLLDVYSRTFLRQHQPKTIDLAFDKEVQYGQTATVGLELTDLTAKQAIYSEAATNAVCEITWQNAD</sequence>
<evidence type="ECO:0000256" key="2">
    <source>
        <dbReference type="ARBA" id="ARBA00022516"/>
    </source>
</evidence>
<keyword evidence="11" id="KW-1185">Reference proteome</keyword>
<dbReference type="CDD" id="cd00586">
    <property type="entry name" value="4HBT"/>
    <property type="match status" value="1"/>
</dbReference>